<dbReference type="STRING" id="1817828.A2722_03100"/>
<feature type="transmembrane region" description="Helical" evidence="2">
    <location>
        <begin position="53"/>
        <end position="70"/>
    </location>
</feature>
<organism evidence="4 5">
    <name type="scientific">Candidatus Doudnabacteria bacterium RIFCSPHIGHO2_01_FULL_50_11</name>
    <dbReference type="NCBI Taxonomy" id="1817828"/>
    <lineage>
        <taxon>Bacteria</taxon>
        <taxon>Candidatus Doudnaibacteriota</taxon>
    </lineage>
</organism>
<evidence type="ECO:0000313" key="5">
    <source>
        <dbReference type="Proteomes" id="UP000178377"/>
    </source>
</evidence>
<evidence type="ECO:0000259" key="3">
    <source>
        <dbReference type="Pfam" id="PF01478"/>
    </source>
</evidence>
<proteinExistence type="inferred from homology"/>
<feature type="transmembrane region" description="Helical" evidence="2">
    <location>
        <begin position="123"/>
        <end position="142"/>
    </location>
</feature>
<keyword evidence="2" id="KW-1133">Transmembrane helix</keyword>
<evidence type="ECO:0000256" key="1">
    <source>
        <dbReference type="ARBA" id="ARBA00005801"/>
    </source>
</evidence>
<feature type="transmembrane region" description="Helical" evidence="2">
    <location>
        <begin position="29"/>
        <end position="47"/>
    </location>
</feature>
<dbReference type="Gene3D" id="1.20.120.1220">
    <property type="match status" value="1"/>
</dbReference>
<feature type="transmembrane region" description="Helical" evidence="2">
    <location>
        <begin position="6"/>
        <end position="24"/>
    </location>
</feature>
<comment type="similarity">
    <text evidence="1">Belongs to the peptidase A24 family.</text>
</comment>
<dbReference type="Proteomes" id="UP000178377">
    <property type="component" value="Unassembled WGS sequence"/>
</dbReference>
<dbReference type="InterPro" id="IPR050882">
    <property type="entry name" value="Prepilin_peptidase/N-MTase"/>
</dbReference>
<dbReference type="PANTHER" id="PTHR30487:SF0">
    <property type="entry name" value="PREPILIN LEADER PEPTIDASE_N-METHYLTRANSFERASE-RELATED"/>
    <property type="match status" value="1"/>
</dbReference>
<feature type="domain" description="Prepilin type IV endopeptidase peptidase" evidence="3">
    <location>
        <begin position="7"/>
        <end position="111"/>
    </location>
</feature>
<protein>
    <recommendedName>
        <fullName evidence="3">Prepilin type IV endopeptidase peptidase domain-containing protein</fullName>
    </recommendedName>
</protein>
<comment type="caution">
    <text evidence="4">The sequence shown here is derived from an EMBL/GenBank/DDBJ whole genome shotgun (WGS) entry which is preliminary data.</text>
</comment>
<dbReference type="Pfam" id="PF01478">
    <property type="entry name" value="Peptidase_A24"/>
    <property type="match status" value="1"/>
</dbReference>
<keyword evidence="2" id="KW-0472">Membrane</keyword>
<sequence>MLALGFFNASLLIVIFTFDLKYYLIPDRLVGAGIVVALVLRLVTGSASPLDGLYGAAIMSGLFGGLFLLSQGRWIGLGDVKLGLYLGLLVGLSGSLMVLFFAYTSGAIVGVALIMSGRKTMRGVLPFGTFLTLASFVVMLWGEKILEWYRLNLYL</sequence>
<dbReference type="AlphaFoldDB" id="A0A1F5PFC4"/>
<name>A0A1F5PFC4_9BACT</name>
<accession>A0A1F5PFC4</accession>
<dbReference type="EMBL" id="MFEO01000032">
    <property type="protein sequence ID" value="OGE88578.1"/>
    <property type="molecule type" value="Genomic_DNA"/>
</dbReference>
<keyword evidence="2" id="KW-0812">Transmembrane</keyword>
<evidence type="ECO:0000313" key="4">
    <source>
        <dbReference type="EMBL" id="OGE88578.1"/>
    </source>
</evidence>
<dbReference type="InterPro" id="IPR000045">
    <property type="entry name" value="Prepilin_IV_endopep_pep"/>
</dbReference>
<gene>
    <name evidence="4" type="ORF">A2722_03100</name>
</gene>
<dbReference type="GO" id="GO:0005886">
    <property type="term" value="C:plasma membrane"/>
    <property type="evidence" value="ECO:0007669"/>
    <property type="project" value="TreeGrafter"/>
</dbReference>
<reference evidence="4 5" key="1">
    <citation type="journal article" date="2016" name="Nat. Commun.">
        <title>Thousands of microbial genomes shed light on interconnected biogeochemical processes in an aquifer system.</title>
        <authorList>
            <person name="Anantharaman K."/>
            <person name="Brown C.T."/>
            <person name="Hug L.A."/>
            <person name="Sharon I."/>
            <person name="Castelle C.J."/>
            <person name="Probst A.J."/>
            <person name="Thomas B.C."/>
            <person name="Singh A."/>
            <person name="Wilkins M.J."/>
            <person name="Karaoz U."/>
            <person name="Brodie E.L."/>
            <person name="Williams K.H."/>
            <person name="Hubbard S.S."/>
            <person name="Banfield J.F."/>
        </authorList>
    </citation>
    <scope>NUCLEOTIDE SEQUENCE [LARGE SCALE GENOMIC DNA]</scope>
</reference>
<dbReference type="GO" id="GO:0006465">
    <property type="term" value="P:signal peptide processing"/>
    <property type="evidence" value="ECO:0007669"/>
    <property type="project" value="TreeGrafter"/>
</dbReference>
<evidence type="ECO:0000256" key="2">
    <source>
        <dbReference type="SAM" id="Phobius"/>
    </source>
</evidence>
<dbReference type="PANTHER" id="PTHR30487">
    <property type="entry name" value="TYPE 4 PREPILIN-LIKE PROTEINS LEADER PEPTIDE-PROCESSING ENZYME"/>
    <property type="match status" value="1"/>
</dbReference>
<dbReference type="GO" id="GO:0004190">
    <property type="term" value="F:aspartic-type endopeptidase activity"/>
    <property type="evidence" value="ECO:0007669"/>
    <property type="project" value="InterPro"/>
</dbReference>